<evidence type="ECO:0000256" key="5">
    <source>
        <dbReference type="ARBA" id="ARBA00023136"/>
    </source>
</evidence>
<feature type="transmembrane region" description="Helical" evidence="6">
    <location>
        <begin position="43"/>
        <end position="64"/>
    </location>
</feature>
<keyword evidence="2" id="KW-1003">Cell membrane</keyword>
<feature type="transmembrane region" description="Helical" evidence="6">
    <location>
        <begin position="233"/>
        <end position="254"/>
    </location>
</feature>
<dbReference type="InterPro" id="IPR036259">
    <property type="entry name" value="MFS_trans_sf"/>
</dbReference>
<dbReference type="GO" id="GO:0005886">
    <property type="term" value="C:plasma membrane"/>
    <property type="evidence" value="ECO:0007669"/>
    <property type="project" value="UniProtKB-SubCell"/>
</dbReference>
<dbReference type="PANTHER" id="PTHR23513:SF6">
    <property type="entry name" value="MAJOR FACILITATOR SUPERFAMILY ASSOCIATED DOMAIN-CONTAINING PROTEIN"/>
    <property type="match status" value="1"/>
</dbReference>
<reference evidence="8" key="1">
    <citation type="submission" date="2016-12" db="EMBL/GenBank/DDBJ databases">
        <authorList>
            <person name="Gulvik C.A."/>
        </authorList>
    </citation>
    <scope>NUCLEOTIDE SEQUENCE [LARGE SCALE GENOMIC DNA]</scope>
    <source>
        <strain evidence="8">ATCC 51725</strain>
    </source>
</reference>
<protein>
    <submittedName>
        <fullName evidence="7">Transporter</fullName>
    </submittedName>
</protein>
<accession>A0A1Q8EBR3</accession>
<feature type="transmembrane region" description="Helical" evidence="6">
    <location>
        <begin position="12"/>
        <end position="37"/>
    </location>
</feature>
<evidence type="ECO:0000313" key="8">
    <source>
        <dbReference type="Proteomes" id="UP000186437"/>
    </source>
</evidence>
<feature type="transmembrane region" description="Helical" evidence="6">
    <location>
        <begin position="76"/>
        <end position="94"/>
    </location>
</feature>
<keyword evidence="5 6" id="KW-0472">Membrane</keyword>
<dbReference type="AlphaFoldDB" id="A0A1Q8EBR3"/>
<comment type="subcellular location">
    <subcellularLocation>
        <location evidence="1">Cell membrane</location>
        <topology evidence="1">Multi-pass membrane protein</topology>
    </subcellularLocation>
</comment>
<organism evidence="7 8">
    <name type="scientific">Streptococcus acidominimus</name>
    <dbReference type="NCBI Taxonomy" id="1326"/>
    <lineage>
        <taxon>Bacteria</taxon>
        <taxon>Bacillati</taxon>
        <taxon>Bacillota</taxon>
        <taxon>Bacilli</taxon>
        <taxon>Lactobacillales</taxon>
        <taxon>Streptococcaceae</taxon>
        <taxon>Streptococcus</taxon>
    </lineage>
</organism>
<feature type="transmembrane region" description="Helical" evidence="6">
    <location>
        <begin position="360"/>
        <end position="380"/>
    </location>
</feature>
<keyword evidence="4 6" id="KW-1133">Transmembrane helix</keyword>
<dbReference type="OrthoDB" id="2293709at2"/>
<evidence type="ECO:0000256" key="6">
    <source>
        <dbReference type="SAM" id="Phobius"/>
    </source>
</evidence>
<evidence type="ECO:0000256" key="1">
    <source>
        <dbReference type="ARBA" id="ARBA00004651"/>
    </source>
</evidence>
<evidence type="ECO:0000313" key="7">
    <source>
        <dbReference type="EMBL" id="OLF49234.1"/>
    </source>
</evidence>
<dbReference type="Gene3D" id="1.20.1250.20">
    <property type="entry name" value="MFS general substrate transporter like domains"/>
    <property type="match status" value="1"/>
</dbReference>
<dbReference type="RefSeq" id="WP_075099726.1">
    <property type="nucleotide sequence ID" value="NZ_MSJL01000043.1"/>
</dbReference>
<proteinExistence type="predicted"/>
<feature type="transmembrane region" description="Helical" evidence="6">
    <location>
        <begin position="168"/>
        <end position="188"/>
    </location>
</feature>
<dbReference type="SUPFAM" id="SSF103473">
    <property type="entry name" value="MFS general substrate transporter"/>
    <property type="match status" value="1"/>
</dbReference>
<sequence length="413" mass="45880">MTLFFKNSLYRIITISRMLNSVGSYIYNLVFVIYAASLPHASIAVFIANMVTIIPTIFTFWVGIKADRTRNKGSMMVFVGILQAILFTLVAFVIENKTFLVFSFVCLLNIISDMLSDYAAGLRLPILQKNLPKEELFEAYSFAQFTSYLCNIIGQSFGIWLLTVSNNHFSFVAVINAVSFLLSALVLLMNKKKLTHETVGVTKSDSLLKQFKDMYGKMDTIFKSSNDTSFLKILASILCINALGGAVGSIYNFYFMKHTLFNWTYGQSLFVVEIAMLVGAILGSLTPHDYFSKKSFSTLLIMNSSLFGMLGLVNVAPISPLFGIALLSLAAYIMGKAMPKLDALLMESLPSDILAQSNNFLGMLFTLSLPAGTFLFSSLAVYNIRLTWLVFTILAILALFLSINKKRKGLEMS</sequence>
<feature type="transmembrane region" description="Helical" evidence="6">
    <location>
        <begin position="386"/>
        <end position="403"/>
    </location>
</feature>
<evidence type="ECO:0000256" key="4">
    <source>
        <dbReference type="ARBA" id="ARBA00022989"/>
    </source>
</evidence>
<dbReference type="Proteomes" id="UP000186437">
    <property type="component" value="Unassembled WGS sequence"/>
</dbReference>
<gene>
    <name evidence="7" type="ORF">BU200_08385</name>
</gene>
<dbReference type="EMBL" id="MSJL01000043">
    <property type="protein sequence ID" value="OLF49234.1"/>
    <property type="molecule type" value="Genomic_DNA"/>
</dbReference>
<evidence type="ECO:0000256" key="2">
    <source>
        <dbReference type="ARBA" id="ARBA00022475"/>
    </source>
</evidence>
<keyword evidence="8" id="KW-1185">Reference proteome</keyword>
<name>A0A1Q8EBR3_STRAI</name>
<keyword evidence="3 6" id="KW-0812">Transmembrane</keyword>
<feature type="transmembrane region" description="Helical" evidence="6">
    <location>
        <begin position="141"/>
        <end position="162"/>
    </location>
</feature>
<feature type="transmembrane region" description="Helical" evidence="6">
    <location>
        <begin position="266"/>
        <end position="285"/>
    </location>
</feature>
<dbReference type="PANTHER" id="PTHR23513">
    <property type="entry name" value="INTEGRAL MEMBRANE EFFLUX PROTEIN-RELATED"/>
    <property type="match status" value="1"/>
</dbReference>
<evidence type="ECO:0000256" key="3">
    <source>
        <dbReference type="ARBA" id="ARBA00022692"/>
    </source>
</evidence>
<comment type="caution">
    <text evidence="7">The sequence shown here is derived from an EMBL/GenBank/DDBJ whole genome shotgun (WGS) entry which is preliminary data.</text>
</comment>